<protein>
    <submittedName>
        <fullName evidence="1">Uncharacterized protein</fullName>
    </submittedName>
</protein>
<organism evidence="1">
    <name type="scientific">Fagus sylvatica</name>
    <name type="common">Beechnut</name>
    <dbReference type="NCBI Taxonomy" id="28930"/>
    <lineage>
        <taxon>Eukaryota</taxon>
        <taxon>Viridiplantae</taxon>
        <taxon>Streptophyta</taxon>
        <taxon>Embryophyta</taxon>
        <taxon>Tracheophyta</taxon>
        <taxon>Spermatophyta</taxon>
        <taxon>Magnoliopsida</taxon>
        <taxon>eudicotyledons</taxon>
        <taxon>Gunneridae</taxon>
        <taxon>Pentapetalae</taxon>
        <taxon>rosids</taxon>
        <taxon>fabids</taxon>
        <taxon>Fagales</taxon>
        <taxon>Fagaceae</taxon>
        <taxon>Fagus</taxon>
    </lineage>
</organism>
<gene>
    <name evidence="1" type="ORF">FSB_LOCUS14585</name>
</gene>
<sequence>MVEVVGLMWHYPMSACGPCGRAWHNSASSAFLLVRVSVVAFLHRLLQEVHGFGFGFFCRFCGGCLGFEGGHGFGFCGGWGGEGAGGGGWGGEGAGGCGFVTAGAAKDLVTAVGVGGCWGTWLLPWVRWVLGELASAMDMGCAAIHEEIK</sequence>
<dbReference type="EMBL" id="OIVN01000870">
    <property type="protein sequence ID" value="SPC86703.1"/>
    <property type="molecule type" value="Genomic_DNA"/>
</dbReference>
<evidence type="ECO:0000313" key="1">
    <source>
        <dbReference type="EMBL" id="SPC86703.1"/>
    </source>
</evidence>
<dbReference type="AlphaFoldDB" id="A0A2N9FHN7"/>
<proteinExistence type="predicted"/>
<accession>A0A2N9FHN7</accession>
<reference evidence="1" key="1">
    <citation type="submission" date="2018-02" db="EMBL/GenBank/DDBJ databases">
        <authorList>
            <person name="Cohen D.B."/>
            <person name="Kent A.D."/>
        </authorList>
    </citation>
    <scope>NUCLEOTIDE SEQUENCE</scope>
</reference>
<name>A0A2N9FHN7_FAGSY</name>